<gene>
    <name evidence="2" type="ORF">H0G86_002974</name>
</gene>
<dbReference type="Proteomes" id="UP000826661">
    <property type="component" value="Chromosome II"/>
</dbReference>
<keyword evidence="3" id="KW-1185">Reference proteome</keyword>
<proteinExistence type="predicted"/>
<evidence type="ECO:0000256" key="1">
    <source>
        <dbReference type="SAM" id="MobiDB-lite"/>
    </source>
</evidence>
<organism evidence="2 3">
    <name type="scientific">Trichoderma simmonsii</name>
    <dbReference type="NCBI Taxonomy" id="1491479"/>
    <lineage>
        <taxon>Eukaryota</taxon>
        <taxon>Fungi</taxon>
        <taxon>Dikarya</taxon>
        <taxon>Ascomycota</taxon>
        <taxon>Pezizomycotina</taxon>
        <taxon>Sordariomycetes</taxon>
        <taxon>Hypocreomycetidae</taxon>
        <taxon>Hypocreales</taxon>
        <taxon>Hypocreaceae</taxon>
        <taxon>Trichoderma</taxon>
    </lineage>
</organism>
<protein>
    <submittedName>
        <fullName evidence="2">Uncharacterized protein</fullName>
    </submittedName>
</protein>
<feature type="region of interest" description="Disordered" evidence="1">
    <location>
        <begin position="138"/>
        <end position="177"/>
    </location>
</feature>
<reference evidence="2 3" key="1">
    <citation type="journal article" date="2021" name="BMC Genomics">
        <title>Telomere-to-telomere genome assembly of asparaginase-producing Trichoderma simmonsii.</title>
        <authorList>
            <person name="Chung D."/>
            <person name="Kwon Y.M."/>
            <person name="Yang Y."/>
        </authorList>
    </citation>
    <scope>NUCLEOTIDE SEQUENCE [LARGE SCALE GENOMIC DNA]</scope>
    <source>
        <strain evidence="2 3">GH-Sj1</strain>
    </source>
</reference>
<feature type="region of interest" description="Disordered" evidence="1">
    <location>
        <begin position="1"/>
        <end position="26"/>
    </location>
</feature>
<dbReference type="AlphaFoldDB" id="A0A8G0PDZ1"/>
<dbReference type="EMBL" id="CP075865">
    <property type="protein sequence ID" value="QYS95699.1"/>
    <property type="molecule type" value="Genomic_DNA"/>
</dbReference>
<feature type="compositionally biased region" description="Pro residues" evidence="1">
    <location>
        <begin position="166"/>
        <end position="177"/>
    </location>
</feature>
<evidence type="ECO:0000313" key="3">
    <source>
        <dbReference type="Proteomes" id="UP000826661"/>
    </source>
</evidence>
<name>A0A8G0PDZ1_9HYPO</name>
<accession>A0A8G0PDZ1</accession>
<feature type="compositionally biased region" description="Polar residues" evidence="1">
    <location>
        <begin position="14"/>
        <end position="26"/>
    </location>
</feature>
<evidence type="ECO:0000313" key="2">
    <source>
        <dbReference type="EMBL" id="QYS95699.1"/>
    </source>
</evidence>
<sequence length="177" mass="18753">MTAFPQGLHDTPPTVISSQPTASRNTQTSFPLRCRRCESQGCRLGFPVCASGWLRGEADGQCILAEIALAIRGRILEFLSALSSKAAPPSWIDPCRLVTGDEGYDAKCDKALPSPMPSTISLTHSSFRSPAASTLAAHKDGARACTNGQDGKRNPSESVPEACAPARPPPMNRPSYG</sequence>